<accession>U2YSZ5</accession>
<dbReference type="GO" id="GO:0019808">
    <property type="term" value="F:polyamine binding"/>
    <property type="evidence" value="ECO:0007669"/>
    <property type="project" value="InterPro"/>
</dbReference>
<dbReference type="AlphaFoldDB" id="U2YSZ5"/>
<evidence type="ECO:0000256" key="3">
    <source>
        <dbReference type="ARBA" id="ARBA00022729"/>
    </source>
</evidence>
<comment type="subcellular location">
    <subcellularLocation>
        <location evidence="1">Periplasm</location>
    </subcellularLocation>
</comment>
<evidence type="ECO:0000256" key="4">
    <source>
        <dbReference type="ARBA" id="ARBA00022764"/>
    </source>
</evidence>
<sequence>MLESNSSAKTNIKLISSDQKGFQLLSSGGTSDYDVLISDNSWVAKNAQAGHLLPLKKSDFPSQENWVEQYKWPFNPFVSEDKQYGVPSRWGWDSIGYNSEKVDSTDLDSYEFAWTGGPNGKYEGKIIVGGDPTWYIPMVAMELGIKPYKKMSQDELDQIKDKLIKTFNNAYSIHTSSAPVRKELLSGDAWIQVGLGNFGLSQLAAQGHEKFKGAIPKTGGIYWTEGMSLVKDPHNANLAKQYMQTVLSPEGQYKVCYGGATKGIPVNKNAWSKFSAEEQKAAMFYQGKDFSASQEVLDKCVQYEIPPSYQEWNKIWEEAKARASV</sequence>
<gene>
    <name evidence="5" type="ORF">MBEHAL_0607</name>
</gene>
<dbReference type="PRINTS" id="PR00909">
    <property type="entry name" value="SPERMDNBNDNG"/>
</dbReference>
<keyword evidence="6" id="KW-1185">Reference proteome</keyword>
<proteinExistence type="predicted"/>
<dbReference type="Proteomes" id="UP000016986">
    <property type="component" value="Unassembled WGS sequence"/>
</dbReference>
<evidence type="ECO:0000256" key="2">
    <source>
        <dbReference type="ARBA" id="ARBA00022448"/>
    </source>
</evidence>
<reference evidence="5 6" key="1">
    <citation type="submission" date="2013-09" db="EMBL/GenBank/DDBJ databases">
        <title>Whole genome sequencing of Halarchaeum acidiphilum strain MH1-52-1.</title>
        <authorList>
            <person name="Shimane Y."/>
            <person name="Minegishi H."/>
            <person name="Nishi S."/>
            <person name="Echigo A."/>
            <person name="Shuto A."/>
            <person name="Konishi M."/>
            <person name="Ito T."/>
            <person name="Ohkuma M."/>
            <person name="Ohta Y."/>
            <person name="Nagano Y."/>
            <person name="Tsubouchi T."/>
            <person name="Mori K."/>
            <person name="Usui K."/>
            <person name="Kamekura M."/>
            <person name="Usami R."/>
            <person name="Takaki Y."/>
            <person name="Hatada Y."/>
        </authorList>
    </citation>
    <scope>NUCLEOTIDE SEQUENCE [LARGE SCALE GENOMIC DNA]</scope>
    <source>
        <strain evidence="5 6">JCM 16109</strain>
    </source>
</reference>
<keyword evidence="4" id="KW-0574">Periplasm</keyword>
<dbReference type="EMBL" id="BATA01000009">
    <property type="protein sequence ID" value="GAD51847.1"/>
    <property type="molecule type" value="Genomic_DNA"/>
</dbReference>
<protein>
    <submittedName>
        <fullName evidence="5">Putrescine ABC transporter, periplasmic putrescine-binding protein</fullName>
    </submittedName>
</protein>
<evidence type="ECO:0000256" key="1">
    <source>
        <dbReference type="ARBA" id="ARBA00004418"/>
    </source>
</evidence>
<dbReference type="GO" id="GO:0042597">
    <property type="term" value="C:periplasmic space"/>
    <property type="evidence" value="ECO:0007669"/>
    <property type="project" value="UniProtKB-SubCell"/>
</dbReference>
<dbReference type="Pfam" id="PF01547">
    <property type="entry name" value="SBP_bac_1"/>
    <property type="match status" value="1"/>
</dbReference>
<comment type="caution">
    <text evidence="5">The sequence shown here is derived from an EMBL/GenBank/DDBJ whole genome shotgun (WGS) entry which is preliminary data.</text>
</comment>
<dbReference type="Gene3D" id="3.40.190.10">
    <property type="entry name" value="Periplasmic binding protein-like II"/>
    <property type="match status" value="2"/>
</dbReference>
<dbReference type="InterPro" id="IPR006059">
    <property type="entry name" value="SBP"/>
</dbReference>
<keyword evidence="2" id="KW-0813">Transport</keyword>
<evidence type="ECO:0000313" key="5">
    <source>
        <dbReference type="EMBL" id="GAD51847.1"/>
    </source>
</evidence>
<dbReference type="GO" id="GO:0015846">
    <property type="term" value="P:polyamine transport"/>
    <property type="evidence" value="ECO:0007669"/>
    <property type="project" value="InterPro"/>
</dbReference>
<name>U2YSZ5_9EURY</name>
<dbReference type="InterPro" id="IPR001188">
    <property type="entry name" value="Sperm_putr-bd"/>
</dbReference>
<organism evidence="5 6">
    <name type="scientific">Halarchaeum acidiphilum MH1-52-1</name>
    <dbReference type="NCBI Taxonomy" id="1261545"/>
    <lineage>
        <taxon>Archaea</taxon>
        <taxon>Methanobacteriati</taxon>
        <taxon>Methanobacteriota</taxon>
        <taxon>Stenosarchaea group</taxon>
        <taxon>Halobacteria</taxon>
        <taxon>Halobacteriales</taxon>
        <taxon>Halobacteriaceae</taxon>
    </lineage>
</organism>
<dbReference type="PANTHER" id="PTHR30222:SF17">
    <property type="entry name" value="SPERMIDINE_PUTRESCINE-BINDING PERIPLASMIC PROTEIN"/>
    <property type="match status" value="1"/>
</dbReference>
<dbReference type="eggNOG" id="arCOG00220">
    <property type="taxonomic scope" value="Archaea"/>
</dbReference>
<dbReference type="PANTHER" id="PTHR30222">
    <property type="entry name" value="SPERMIDINE/PUTRESCINE-BINDING PERIPLASMIC PROTEIN"/>
    <property type="match status" value="1"/>
</dbReference>
<keyword evidence="3" id="KW-0732">Signal</keyword>
<dbReference type="SUPFAM" id="SSF53850">
    <property type="entry name" value="Periplasmic binding protein-like II"/>
    <property type="match status" value="1"/>
</dbReference>
<evidence type="ECO:0000313" key="6">
    <source>
        <dbReference type="Proteomes" id="UP000016986"/>
    </source>
</evidence>